<gene>
    <name evidence="2" type="ORF">O6P43_023198</name>
</gene>
<feature type="transmembrane region" description="Helical" evidence="1">
    <location>
        <begin position="224"/>
        <end position="244"/>
    </location>
</feature>
<name>A0AAD7LES4_QUISA</name>
<accession>A0AAD7LES4</accession>
<dbReference type="PANTHER" id="PTHR34064:SF5">
    <property type="entry name" value="PROTEIN, PUTATIVE-RELATED"/>
    <property type="match status" value="1"/>
</dbReference>
<dbReference type="PANTHER" id="PTHR34064">
    <property type="entry name" value="OS04G0672300 PROTEIN"/>
    <property type="match status" value="1"/>
</dbReference>
<reference evidence="2" key="1">
    <citation type="journal article" date="2023" name="Science">
        <title>Elucidation of the pathway for biosynthesis of saponin adjuvants from the soapbark tree.</title>
        <authorList>
            <person name="Reed J."/>
            <person name="Orme A."/>
            <person name="El-Demerdash A."/>
            <person name="Owen C."/>
            <person name="Martin L.B.B."/>
            <person name="Misra R.C."/>
            <person name="Kikuchi S."/>
            <person name="Rejzek M."/>
            <person name="Martin A.C."/>
            <person name="Harkess A."/>
            <person name="Leebens-Mack J."/>
            <person name="Louveau T."/>
            <person name="Stephenson M.J."/>
            <person name="Osbourn A."/>
        </authorList>
    </citation>
    <scope>NUCLEOTIDE SEQUENCE</scope>
    <source>
        <strain evidence="2">S10</strain>
    </source>
</reference>
<keyword evidence="1" id="KW-1133">Transmembrane helix</keyword>
<evidence type="ECO:0000313" key="2">
    <source>
        <dbReference type="EMBL" id="KAJ7956814.1"/>
    </source>
</evidence>
<dbReference type="AlphaFoldDB" id="A0AAD7LES4"/>
<keyword evidence="1" id="KW-0812">Transmembrane</keyword>
<organism evidence="2 3">
    <name type="scientific">Quillaja saponaria</name>
    <name type="common">Soap bark tree</name>
    <dbReference type="NCBI Taxonomy" id="32244"/>
    <lineage>
        <taxon>Eukaryota</taxon>
        <taxon>Viridiplantae</taxon>
        <taxon>Streptophyta</taxon>
        <taxon>Embryophyta</taxon>
        <taxon>Tracheophyta</taxon>
        <taxon>Spermatophyta</taxon>
        <taxon>Magnoliopsida</taxon>
        <taxon>eudicotyledons</taxon>
        <taxon>Gunneridae</taxon>
        <taxon>Pentapetalae</taxon>
        <taxon>rosids</taxon>
        <taxon>fabids</taxon>
        <taxon>Fabales</taxon>
        <taxon>Quillajaceae</taxon>
        <taxon>Quillaja</taxon>
    </lineage>
</organism>
<protein>
    <submittedName>
        <fullName evidence="2">Adenine deaminase</fullName>
    </submittedName>
</protein>
<comment type="caution">
    <text evidence="2">The sequence shown here is derived from an EMBL/GenBank/DDBJ whole genome shotgun (WGS) entry which is preliminary data.</text>
</comment>
<keyword evidence="3" id="KW-1185">Reference proteome</keyword>
<keyword evidence="1" id="KW-0472">Membrane</keyword>
<sequence length="256" mass="28500">MAVDSSGEGEPQIGKFLDKCCSLPVSCSSLKLLKSSVENVNQQFSLETLPILIEDTSFPAGLDCSFHCSPSPDICSISVLPEESSNPECAPPLAFVSIVEVPNPSKNQMCVDSELNCQNCIDFQMTGEEVYSQCIVDIPTENEYSKSTESNEDAVETFKSKSVLINFQRMLQGQVDLLVSGKPMQLLMNFITSRDKSVIERIHDIPNNRWRRYKRTASFDSRKIALLFSILSSLGTLVLIYLTLRVRQKGDGFVHI</sequence>
<dbReference type="KEGG" id="qsa:O6P43_023198"/>
<dbReference type="Proteomes" id="UP001163823">
    <property type="component" value="Chromosome 9"/>
</dbReference>
<proteinExistence type="predicted"/>
<evidence type="ECO:0000256" key="1">
    <source>
        <dbReference type="SAM" id="Phobius"/>
    </source>
</evidence>
<evidence type="ECO:0000313" key="3">
    <source>
        <dbReference type="Proteomes" id="UP001163823"/>
    </source>
</evidence>
<dbReference type="EMBL" id="JARAOO010000009">
    <property type="protein sequence ID" value="KAJ7956814.1"/>
    <property type="molecule type" value="Genomic_DNA"/>
</dbReference>